<dbReference type="EMBL" id="GITU01008905">
    <property type="protein sequence ID" value="MBC1177608.1"/>
    <property type="molecule type" value="Transcribed_RNA"/>
</dbReference>
<keyword evidence="2" id="KW-0217">Developmental protein</keyword>
<sequence length="360" mass="40992">MSASQNKITVATAADQLSSSSSSSSSNTKISGKRSEYFYGKTIGKGEYGTVVLVKMLTKHQGMIDLACKIVDLKKTPTNYSNHFFTRELKILSEINHPNIIETLRIANRNDRIYIFMQYARNGDLLEYIRKNGAINEVQAKRWFTQMLEAIAYLHSINIAHRDLKCENILISRAMNVKITDFGFARYTTSPNLLSTTYCGSAAYAAPEVITNTPYDPKLSDAWSLGVIFFIMINGVMPFRDENLHKLLAEQRKKSYKFTKEISTAYAAPEVITNTPYDPKLSDAWSLGVIFFIMINGVMPFRDENLHKLLAEQRKKSYKFTKEISSGVSNKTKTIIDNLLEVNPHIRWTVNQTLQFEKLF</sequence>
<dbReference type="VEuPathDB" id="VectorBase:LLOJ000710"/>
<evidence type="ECO:0000256" key="9">
    <source>
        <dbReference type="ARBA" id="ARBA00022843"/>
    </source>
</evidence>
<keyword evidence="9" id="KW-0832">Ubl conjugation</keyword>
<evidence type="ECO:0000256" key="7">
    <source>
        <dbReference type="ARBA" id="ARBA00022840"/>
    </source>
</evidence>
<comment type="cofactor">
    <cofactor evidence="1">
        <name>Mg(2+)</name>
        <dbReference type="ChEBI" id="CHEBI:18420"/>
    </cofactor>
</comment>
<evidence type="ECO:0000256" key="6">
    <source>
        <dbReference type="ARBA" id="ARBA00022782"/>
    </source>
</evidence>
<evidence type="ECO:0000256" key="10">
    <source>
        <dbReference type="ARBA" id="ARBA00022871"/>
    </source>
</evidence>
<dbReference type="InterPro" id="IPR000719">
    <property type="entry name" value="Prot_kinase_dom"/>
</dbReference>
<dbReference type="InterPro" id="IPR017441">
    <property type="entry name" value="Protein_kinase_ATP_BS"/>
</dbReference>
<keyword evidence="14" id="KW-0418">Kinase</keyword>
<dbReference type="EMBL" id="AJWK01002763">
    <property type="status" value="NOT_ANNOTATED_CDS"/>
    <property type="molecule type" value="Genomic_DNA"/>
</dbReference>
<dbReference type="SMART" id="SM00220">
    <property type="entry name" value="S_TKc"/>
    <property type="match status" value="1"/>
</dbReference>
<dbReference type="Gene3D" id="1.10.510.10">
    <property type="entry name" value="Transferase(Phosphotransferase) domain 1"/>
    <property type="match status" value="2"/>
</dbReference>
<evidence type="ECO:0000256" key="2">
    <source>
        <dbReference type="ARBA" id="ARBA00022473"/>
    </source>
</evidence>
<reference evidence="15" key="3">
    <citation type="submission" date="2020-05" db="UniProtKB">
        <authorList>
            <consortium name="EnsemblMetazoa"/>
        </authorList>
    </citation>
    <scope>IDENTIFICATION</scope>
    <source>
        <strain evidence="15">Jacobina</strain>
    </source>
</reference>
<dbReference type="PANTHER" id="PTHR24346">
    <property type="entry name" value="MAP/MICROTUBULE AFFINITY-REGULATING KINASE"/>
    <property type="match status" value="1"/>
</dbReference>
<dbReference type="GO" id="GO:0005737">
    <property type="term" value="C:cytoplasm"/>
    <property type="evidence" value="ECO:0007669"/>
    <property type="project" value="TreeGrafter"/>
</dbReference>
<evidence type="ECO:0000256" key="5">
    <source>
        <dbReference type="ARBA" id="ARBA00022741"/>
    </source>
</evidence>
<keyword evidence="6" id="KW-0221">Differentiation</keyword>
<protein>
    <submittedName>
        <fullName evidence="14">Putative testis-specific serine/threonine-protein kinase 1</fullName>
    </submittedName>
</protein>
<keyword evidence="5 11" id="KW-0547">Nucleotide-binding</keyword>
<reference evidence="16" key="1">
    <citation type="submission" date="2012-05" db="EMBL/GenBank/DDBJ databases">
        <title>Whole Genome Assembly of Lutzomyia longipalpis.</title>
        <authorList>
            <person name="Richards S."/>
            <person name="Qu C."/>
            <person name="Dillon R."/>
            <person name="Worley K."/>
            <person name="Scherer S."/>
            <person name="Batterton M."/>
            <person name="Taylor A."/>
            <person name="Hawes A."/>
            <person name="Hernandez B."/>
            <person name="Kovar C."/>
            <person name="Mandapat C."/>
            <person name="Pham C."/>
            <person name="Qu C."/>
            <person name="Jing C."/>
            <person name="Bess C."/>
            <person name="Bandaranaike D."/>
            <person name="Ngo D."/>
            <person name="Ongeri F."/>
            <person name="Arias F."/>
            <person name="Lara F."/>
            <person name="Weissenberger G."/>
            <person name="Kamau G."/>
            <person name="Han H."/>
            <person name="Shen H."/>
            <person name="Dinh H."/>
            <person name="Khalil I."/>
            <person name="Jones J."/>
            <person name="Shafer J."/>
            <person name="Jayaseelan J."/>
            <person name="Quiroz J."/>
            <person name="Blankenburg K."/>
            <person name="Nguyen L."/>
            <person name="Jackson L."/>
            <person name="Francisco L."/>
            <person name="Tang L.-Y."/>
            <person name="Pu L.-L."/>
            <person name="Perales L."/>
            <person name="Lorensuhewa L."/>
            <person name="Munidasa M."/>
            <person name="Coyle M."/>
            <person name="Taylor M."/>
            <person name="Puazo M."/>
            <person name="Firestine M."/>
            <person name="Scheel M."/>
            <person name="Javaid M."/>
            <person name="Wang M."/>
            <person name="Li M."/>
            <person name="Tabassum N."/>
            <person name="Saada N."/>
            <person name="Osuji N."/>
            <person name="Aqrawi P."/>
            <person name="Fu Q."/>
            <person name="Thornton R."/>
            <person name="Raj R."/>
            <person name="Goodspeed R."/>
            <person name="Mata R."/>
            <person name="Najjar R."/>
            <person name="Gubbala S."/>
            <person name="Lee S."/>
            <person name="Denson S."/>
            <person name="Patil S."/>
            <person name="Macmil S."/>
            <person name="Qi S."/>
            <person name="Matskevitch T."/>
            <person name="Palculict T."/>
            <person name="Mathew T."/>
            <person name="Vee V."/>
            <person name="Velamala V."/>
            <person name="Korchina V."/>
            <person name="Cai W."/>
            <person name="Liu W."/>
            <person name="Dai W."/>
            <person name="Zou X."/>
            <person name="Zhu Y."/>
            <person name="Zhang Y."/>
            <person name="Wu Y.-Q."/>
            <person name="Xin Y."/>
            <person name="Nazarath L."/>
            <person name="Kovar C."/>
            <person name="Han Y."/>
            <person name="Muzny D."/>
            <person name="Gibbs R."/>
        </authorList>
    </citation>
    <scope>NUCLEOTIDE SEQUENCE [LARGE SCALE GENOMIC DNA]</scope>
    <source>
        <strain evidence="16">Jacobina</strain>
    </source>
</reference>
<keyword evidence="4" id="KW-0479">Metal-binding</keyword>
<dbReference type="GO" id="GO:0050321">
    <property type="term" value="F:tau-protein kinase activity"/>
    <property type="evidence" value="ECO:0007669"/>
    <property type="project" value="TreeGrafter"/>
</dbReference>
<accession>A0A1B0C9T8</accession>
<dbReference type="AlphaFoldDB" id="A0A1B0C9T8"/>
<feature type="domain" description="Protein kinase" evidence="13">
    <location>
        <begin position="37"/>
        <end position="360"/>
    </location>
</feature>
<dbReference type="EnsemblMetazoa" id="LLOJ000710-RA">
    <property type="protein sequence ID" value="LLOJ000710-PA"/>
    <property type="gene ID" value="LLOJ000710"/>
</dbReference>
<dbReference type="FunFam" id="1.10.510.10:FF:000571">
    <property type="entry name" value="Maternal embryonic leucine zipper kinase"/>
    <property type="match status" value="1"/>
</dbReference>
<dbReference type="EMBL" id="AJWK01002764">
    <property type="status" value="NOT_ANNOTATED_CDS"/>
    <property type="molecule type" value="Genomic_DNA"/>
</dbReference>
<keyword evidence="12" id="KW-0723">Serine/threonine-protein kinase</keyword>
<dbReference type="VEuPathDB" id="VectorBase:LLONM1_000163"/>
<proteinExistence type="inferred from homology"/>
<evidence type="ECO:0000256" key="3">
    <source>
        <dbReference type="ARBA" id="ARBA00022553"/>
    </source>
</evidence>
<dbReference type="PROSITE" id="PS50011">
    <property type="entry name" value="PROTEIN_KINASE_DOM"/>
    <property type="match status" value="1"/>
</dbReference>
<evidence type="ECO:0000256" key="8">
    <source>
        <dbReference type="ARBA" id="ARBA00022842"/>
    </source>
</evidence>
<keyword evidence="8" id="KW-0460">Magnesium</keyword>
<name>A0A1B0C9T8_LUTLO</name>
<dbReference type="GO" id="GO:0007283">
    <property type="term" value="P:spermatogenesis"/>
    <property type="evidence" value="ECO:0007669"/>
    <property type="project" value="UniProtKB-KW"/>
</dbReference>
<dbReference type="GO" id="GO:0000287">
    <property type="term" value="F:magnesium ion binding"/>
    <property type="evidence" value="ECO:0007669"/>
    <property type="project" value="UniProtKB-ARBA"/>
</dbReference>
<keyword evidence="10" id="KW-0744">Spermatogenesis</keyword>
<dbReference type="PANTHER" id="PTHR24346:SF102">
    <property type="entry name" value="TESTIS-SPECIFIC SERINE_THREONINE-PROTEIN KINASE 1"/>
    <property type="match status" value="1"/>
</dbReference>
<reference evidence="14" key="2">
    <citation type="journal article" date="2020" name="BMC">
        <title>Leishmania infection induces a limited differential gene expression in the sand fly midgut.</title>
        <authorList>
            <person name="Coutinho-Abreu I.V."/>
            <person name="Serafim T.D."/>
            <person name="Meneses C."/>
            <person name="Kamhawi S."/>
            <person name="Oliveira F."/>
            <person name="Valenzuela J.G."/>
        </authorList>
    </citation>
    <scope>NUCLEOTIDE SEQUENCE</scope>
    <source>
        <strain evidence="14">Jacobina</strain>
        <tissue evidence="14">Midgut</tissue>
    </source>
</reference>
<evidence type="ECO:0000313" key="16">
    <source>
        <dbReference type="Proteomes" id="UP000092461"/>
    </source>
</evidence>
<keyword evidence="7 11" id="KW-0067">ATP-binding</keyword>
<evidence type="ECO:0000256" key="12">
    <source>
        <dbReference type="RuleBase" id="RU000304"/>
    </source>
</evidence>
<feature type="binding site" evidence="11">
    <location>
        <position position="69"/>
    </location>
    <ligand>
        <name>ATP</name>
        <dbReference type="ChEBI" id="CHEBI:30616"/>
    </ligand>
</feature>
<keyword evidence="14" id="KW-0808">Transferase</keyword>
<evidence type="ECO:0000256" key="11">
    <source>
        <dbReference type="PROSITE-ProRule" id="PRU10141"/>
    </source>
</evidence>
<dbReference type="PIRSF" id="PIRSF000654">
    <property type="entry name" value="Integrin-linked_kinase"/>
    <property type="match status" value="1"/>
</dbReference>
<dbReference type="Pfam" id="PF00069">
    <property type="entry name" value="Pkinase"/>
    <property type="match status" value="1"/>
</dbReference>
<evidence type="ECO:0000256" key="4">
    <source>
        <dbReference type="ARBA" id="ARBA00022723"/>
    </source>
</evidence>
<dbReference type="GO" id="GO:0005524">
    <property type="term" value="F:ATP binding"/>
    <property type="evidence" value="ECO:0007669"/>
    <property type="project" value="UniProtKB-UniRule"/>
</dbReference>
<organism evidence="15 16">
    <name type="scientific">Lutzomyia longipalpis</name>
    <name type="common">Sand fly</name>
    <dbReference type="NCBI Taxonomy" id="7200"/>
    <lineage>
        <taxon>Eukaryota</taxon>
        <taxon>Metazoa</taxon>
        <taxon>Ecdysozoa</taxon>
        <taxon>Arthropoda</taxon>
        <taxon>Hexapoda</taxon>
        <taxon>Insecta</taxon>
        <taxon>Pterygota</taxon>
        <taxon>Neoptera</taxon>
        <taxon>Endopterygota</taxon>
        <taxon>Diptera</taxon>
        <taxon>Nematocera</taxon>
        <taxon>Psychodoidea</taxon>
        <taxon>Psychodidae</taxon>
        <taxon>Lutzomyia</taxon>
        <taxon>Lutzomyia</taxon>
    </lineage>
</organism>
<evidence type="ECO:0000313" key="15">
    <source>
        <dbReference type="EnsemblMetazoa" id="LLOJ000710-PA"/>
    </source>
</evidence>
<dbReference type="SUPFAM" id="SSF56112">
    <property type="entry name" value="Protein kinase-like (PK-like)"/>
    <property type="match status" value="2"/>
</dbReference>
<dbReference type="GO" id="GO:0035556">
    <property type="term" value="P:intracellular signal transduction"/>
    <property type="evidence" value="ECO:0007669"/>
    <property type="project" value="TreeGrafter"/>
</dbReference>
<evidence type="ECO:0000256" key="1">
    <source>
        <dbReference type="ARBA" id="ARBA00001946"/>
    </source>
</evidence>
<dbReference type="GO" id="GO:0000226">
    <property type="term" value="P:microtubule cytoskeleton organization"/>
    <property type="evidence" value="ECO:0007669"/>
    <property type="project" value="TreeGrafter"/>
</dbReference>
<comment type="similarity">
    <text evidence="12">Belongs to the protein kinase superfamily.</text>
</comment>
<dbReference type="InterPro" id="IPR008271">
    <property type="entry name" value="Ser/Thr_kinase_AS"/>
</dbReference>
<keyword evidence="16" id="KW-1185">Reference proteome</keyword>
<keyword evidence="3" id="KW-0597">Phosphoprotein</keyword>
<dbReference type="Proteomes" id="UP000092461">
    <property type="component" value="Unassembled WGS sequence"/>
</dbReference>
<evidence type="ECO:0000259" key="13">
    <source>
        <dbReference type="PROSITE" id="PS50011"/>
    </source>
</evidence>
<dbReference type="PROSITE" id="PS00108">
    <property type="entry name" value="PROTEIN_KINASE_ST"/>
    <property type="match status" value="1"/>
</dbReference>
<dbReference type="InterPro" id="IPR011009">
    <property type="entry name" value="Kinase-like_dom_sf"/>
</dbReference>
<evidence type="ECO:0000313" key="14">
    <source>
        <dbReference type="EMBL" id="MBC1177608.1"/>
    </source>
</evidence>
<dbReference type="GO" id="GO:0030154">
    <property type="term" value="P:cell differentiation"/>
    <property type="evidence" value="ECO:0007669"/>
    <property type="project" value="UniProtKB-KW"/>
</dbReference>
<dbReference type="PROSITE" id="PS00107">
    <property type="entry name" value="PROTEIN_KINASE_ATP"/>
    <property type="match status" value="1"/>
</dbReference>